<dbReference type="Proteomes" id="UP000070442">
    <property type="component" value="Unassembled WGS sequence"/>
</dbReference>
<organism evidence="2 3">
    <name type="scientific">Aedoeadaptatus coxii</name>
    <dbReference type="NCBI Taxonomy" id="755172"/>
    <lineage>
        <taxon>Bacteria</taxon>
        <taxon>Bacillati</taxon>
        <taxon>Bacillota</taxon>
        <taxon>Tissierellia</taxon>
        <taxon>Tissierellales</taxon>
        <taxon>Peptoniphilaceae</taxon>
        <taxon>Aedoeadaptatus</taxon>
    </lineage>
</organism>
<name>A0A134AC45_9FIRM</name>
<dbReference type="InterPro" id="IPR050229">
    <property type="entry name" value="GlpE_sulfurtransferase"/>
</dbReference>
<evidence type="ECO:0000313" key="2">
    <source>
        <dbReference type="EMBL" id="KXB65276.1"/>
    </source>
</evidence>
<dbReference type="RefSeq" id="WP_083508554.1">
    <property type="nucleotide sequence ID" value="NZ_CAMQER010000097.1"/>
</dbReference>
<dbReference type="AlphaFoldDB" id="A0A134AC45"/>
<dbReference type="OrthoDB" id="9800872at2"/>
<dbReference type="Gene3D" id="3.40.250.10">
    <property type="entry name" value="Rhodanese-like domain"/>
    <property type="match status" value="1"/>
</dbReference>
<protein>
    <submittedName>
        <fullName evidence="2">Rhodanese-like protein</fullName>
    </submittedName>
</protein>
<dbReference type="PANTHER" id="PTHR43031">
    <property type="entry name" value="FAD-DEPENDENT OXIDOREDUCTASE"/>
    <property type="match status" value="1"/>
</dbReference>
<keyword evidence="3" id="KW-1185">Reference proteome</keyword>
<comment type="caution">
    <text evidence="2">The sequence shown here is derived from an EMBL/GenBank/DDBJ whole genome shotgun (WGS) entry which is preliminary data.</text>
</comment>
<sequence length="169" mass="18319">MKLSKLIKLSTLSTFTLMGGGCCGVPSEAKPHSELSAEEAAMNLVRDVVSGGYDLMSTEEIKKRLDAGEDMVIIDTMPEDSYRKNHIPGAISAVLPGKMEEVDTERRAAFVKALGDDKNKPVVIYCGRVSCYRSHVGALIAKEEGFTNVLRHPGGIDAWLEAGYQAESK</sequence>
<dbReference type="InterPro" id="IPR036873">
    <property type="entry name" value="Rhodanese-like_dom_sf"/>
</dbReference>
<proteinExistence type="predicted"/>
<dbReference type="PATRIC" id="fig|755172.3.peg.1435"/>
<dbReference type="EMBL" id="LSDG01000044">
    <property type="protein sequence ID" value="KXB65276.1"/>
    <property type="molecule type" value="Genomic_DNA"/>
</dbReference>
<dbReference type="SMART" id="SM00450">
    <property type="entry name" value="RHOD"/>
    <property type="match status" value="1"/>
</dbReference>
<reference evidence="3" key="1">
    <citation type="submission" date="2016-01" db="EMBL/GenBank/DDBJ databases">
        <authorList>
            <person name="Mitreva M."/>
            <person name="Pepin K.H."/>
            <person name="Mihindukulasuriya K.A."/>
            <person name="Fulton R."/>
            <person name="Fronick C."/>
            <person name="O'Laughlin M."/>
            <person name="Miner T."/>
            <person name="Herter B."/>
            <person name="Rosa B.A."/>
            <person name="Cordes M."/>
            <person name="Tomlinson C."/>
            <person name="Wollam A."/>
            <person name="Palsikar V.B."/>
            <person name="Mardis E.R."/>
            <person name="Wilson R.K."/>
        </authorList>
    </citation>
    <scope>NUCLEOTIDE SEQUENCE [LARGE SCALE GENOMIC DNA]</scope>
    <source>
        <strain evidence="3">DNF00729</strain>
    </source>
</reference>
<dbReference type="CDD" id="cd00158">
    <property type="entry name" value="RHOD"/>
    <property type="match status" value="1"/>
</dbReference>
<dbReference type="SUPFAM" id="SSF52821">
    <property type="entry name" value="Rhodanese/Cell cycle control phosphatase"/>
    <property type="match status" value="1"/>
</dbReference>
<dbReference type="PROSITE" id="PS50206">
    <property type="entry name" value="RHODANESE_3"/>
    <property type="match status" value="1"/>
</dbReference>
<dbReference type="InterPro" id="IPR001763">
    <property type="entry name" value="Rhodanese-like_dom"/>
</dbReference>
<feature type="domain" description="Rhodanese" evidence="1">
    <location>
        <begin position="67"/>
        <end position="168"/>
    </location>
</feature>
<evidence type="ECO:0000259" key="1">
    <source>
        <dbReference type="PROSITE" id="PS50206"/>
    </source>
</evidence>
<gene>
    <name evidence="2" type="ORF">HMPREF1863_01473</name>
</gene>
<dbReference type="PANTHER" id="PTHR43031:SF16">
    <property type="entry name" value="OXIDOREDUCTASE"/>
    <property type="match status" value="1"/>
</dbReference>
<dbReference type="Pfam" id="PF00581">
    <property type="entry name" value="Rhodanese"/>
    <property type="match status" value="1"/>
</dbReference>
<accession>A0A134AC45</accession>
<evidence type="ECO:0000313" key="3">
    <source>
        <dbReference type="Proteomes" id="UP000070442"/>
    </source>
</evidence>
<dbReference type="PROSITE" id="PS51257">
    <property type="entry name" value="PROKAR_LIPOPROTEIN"/>
    <property type="match status" value="1"/>
</dbReference>
<dbReference type="STRING" id="755172.HMPREF1863_01473"/>